<proteinExistence type="predicted"/>
<dbReference type="AlphaFoldDB" id="A0A392UER1"/>
<dbReference type="EMBL" id="LXQA010808811">
    <property type="protein sequence ID" value="MCI72021.1"/>
    <property type="molecule type" value="Genomic_DNA"/>
</dbReference>
<comment type="caution">
    <text evidence="1">The sequence shown here is derived from an EMBL/GenBank/DDBJ whole genome shotgun (WGS) entry which is preliminary data.</text>
</comment>
<dbReference type="Proteomes" id="UP000265520">
    <property type="component" value="Unassembled WGS sequence"/>
</dbReference>
<organism evidence="1 2">
    <name type="scientific">Trifolium medium</name>
    <dbReference type="NCBI Taxonomy" id="97028"/>
    <lineage>
        <taxon>Eukaryota</taxon>
        <taxon>Viridiplantae</taxon>
        <taxon>Streptophyta</taxon>
        <taxon>Embryophyta</taxon>
        <taxon>Tracheophyta</taxon>
        <taxon>Spermatophyta</taxon>
        <taxon>Magnoliopsida</taxon>
        <taxon>eudicotyledons</taxon>
        <taxon>Gunneridae</taxon>
        <taxon>Pentapetalae</taxon>
        <taxon>rosids</taxon>
        <taxon>fabids</taxon>
        <taxon>Fabales</taxon>
        <taxon>Fabaceae</taxon>
        <taxon>Papilionoideae</taxon>
        <taxon>50 kb inversion clade</taxon>
        <taxon>NPAAA clade</taxon>
        <taxon>Hologalegina</taxon>
        <taxon>IRL clade</taxon>
        <taxon>Trifolieae</taxon>
        <taxon>Trifolium</taxon>
    </lineage>
</organism>
<reference evidence="1 2" key="1">
    <citation type="journal article" date="2018" name="Front. Plant Sci.">
        <title>Red Clover (Trifolium pratense) and Zigzag Clover (T. medium) - A Picture of Genomic Similarities and Differences.</title>
        <authorList>
            <person name="Dluhosova J."/>
            <person name="Istvanek J."/>
            <person name="Nedelnik J."/>
            <person name="Repkova J."/>
        </authorList>
    </citation>
    <scope>NUCLEOTIDE SEQUENCE [LARGE SCALE GENOMIC DNA]</scope>
    <source>
        <strain evidence="2">cv. 10/8</strain>
        <tissue evidence="1">Leaf</tissue>
    </source>
</reference>
<protein>
    <submittedName>
        <fullName evidence="1">Uncharacterized protein</fullName>
    </submittedName>
</protein>
<name>A0A392UER1_9FABA</name>
<sequence length="42" mass="4653">MLINGIGSTPGAIYTPLMQRSQIQNPFGTKEDHHQTKSTLIK</sequence>
<evidence type="ECO:0000313" key="1">
    <source>
        <dbReference type="EMBL" id="MCI72021.1"/>
    </source>
</evidence>
<accession>A0A392UER1</accession>
<evidence type="ECO:0000313" key="2">
    <source>
        <dbReference type="Proteomes" id="UP000265520"/>
    </source>
</evidence>
<feature type="non-terminal residue" evidence="1">
    <location>
        <position position="42"/>
    </location>
</feature>
<keyword evidence="2" id="KW-1185">Reference proteome</keyword>